<evidence type="ECO:0000313" key="2">
    <source>
        <dbReference type="EMBL" id="MBO3273334.1"/>
    </source>
</evidence>
<accession>A0ABS3TI39</accession>
<protein>
    <submittedName>
        <fullName evidence="2">Uncharacterized protein</fullName>
    </submittedName>
</protein>
<dbReference type="RefSeq" id="WP_208309465.1">
    <property type="nucleotide sequence ID" value="NZ_JAGETX010000032.1"/>
</dbReference>
<gene>
    <name evidence="2" type="ORF">J4D97_21980</name>
</gene>
<organism evidence="2 3">
    <name type="scientific">Hymenobacter defluvii</name>
    <dbReference type="NCBI Taxonomy" id="2054411"/>
    <lineage>
        <taxon>Bacteria</taxon>
        <taxon>Pseudomonadati</taxon>
        <taxon>Bacteroidota</taxon>
        <taxon>Cytophagia</taxon>
        <taxon>Cytophagales</taxon>
        <taxon>Hymenobacteraceae</taxon>
        <taxon>Hymenobacter</taxon>
    </lineage>
</organism>
<feature type="non-terminal residue" evidence="2">
    <location>
        <position position="1"/>
    </location>
</feature>
<name>A0ABS3TI39_9BACT</name>
<comment type="caution">
    <text evidence="2">The sequence shown here is derived from an EMBL/GenBank/DDBJ whole genome shotgun (WGS) entry which is preliminary data.</text>
</comment>
<evidence type="ECO:0000256" key="1">
    <source>
        <dbReference type="SAM" id="MobiDB-lite"/>
    </source>
</evidence>
<keyword evidence="3" id="KW-1185">Reference proteome</keyword>
<dbReference type="EMBL" id="JAGETX010000032">
    <property type="protein sequence ID" value="MBO3273334.1"/>
    <property type="molecule type" value="Genomic_DNA"/>
</dbReference>
<sequence>VSAATCRFGDSPQNNVAQLFLAKAAETGFQARVVHKSILKQEAVSDDLHLRIKSCSKPAQPAAPGSKSPTPGQAV</sequence>
<reference evidence="2 3" key="1">
    <citation type="submission" date="2021-03" db="EMBL/GenBank/DDBJ databases">
        <authorList>
            <person name="Kim M.K."/>
        </authorList>
    </citation>
    <scope>NUCLEOTIDE SEQUENCE [LARGE SCALE GENOMIC DNA]</scope>
    <source>
        <strain evidence="2 3">BT507</strain>
    </source>
</reference>
<dbReference type="Proteomes" id="UP000670527">
    <property type="component" value="Unassembled WGS sequence"/>
</dbReference>
<evidence type="ECO:0000313" key="3">
    <source>
        <dbReference type="Proteomes" id="UP000670527"/>
    </source>
</evidence>
<proteinExistence type="predicted"/>
<feature type="region of interest" description="Disordered" evidence="1">
    <location>
        <begin position="56"/>
        <end position="75"/>
    </location>
</feature>